<evidence type="ECO:0000313" key="4">
    <source>
        <dbReference type="Proteomes" id="UP001528411"/>
    </source>
</evidence>
<dbReference type="Pfam" id="PF01842">
    <property type="entry name" value="ACT"/>
    <property type="match status" value="1"/>
</dbReference>
<sequence length="190" mass="21202">MLVSEGPIRGGTQVFVYAKDRAGVFSNIVSAFDTKNVNIADAHVMNTKDGYLLDTFIVLDQDDAVIDSEFRRDEIKHLLIKIISGEVCATTINKRVPRQIKQFQIKVGVRFMDAKSNYRDMLEITALDTPGLLAKIATVFKDNQIMVYSAKISTIGERAEDIFKISTADNKKLNEEQQLALSEALKDALS</sequence>
<feature type="domain" description="ACT" evidence="2">
    <location>
        <begin position="13"/>
        <end position="98"/>
    </location>
</feature>
<dbReference type="PANTHER" id="PTHR47320:SF1">
    <property type="entry name" value="BIFUNCTIONAL URIDYLYLTRANSFERASE_URIDYLYL-REMOVING ENZYME"/>
    <property type="match status" value="1"/>
</dbReference>
<gene>
    <name evidence="3" type="ORF">PN838_06285</name>
</gene>
<dbReference type="SUPFAM" id="SSF55021">
    <property type="entry name" value="ACT-like"/>
    <property type="match status" value="2"/>
</dbReference>
<dbReference type="CDD" id="cd04899">
    <property type="entry name" value="ACT_ACR-UUR-like_2"/>
    <property type="match status" value="1"/>
</dbReference>
<dbReference type="RefSeq" id="WP_272180056.1">
    <property type="nucleotide sequence ID" value="NZ_JAQOMS010000002.1"/>
</dbReference>
<evidence type="ECO:0000259" key="2">
    <source>
        <dbReference type="PROSITE" id="PS51671"/>
    </source>
</evidence>
<evidence type="ECO:0000313" key="3">
    <source>
        <dbReference type="EMBL" id="MDC2888435.1"/>
    </source>
</evidence>
<reference evidence="3 4" key="1">
    <citation type="submission" date="2023-01" db="EMBL/GenBank/DDBJ databases">
        <title>Psychrosphaera sp. nov., isolated from marine algae.</title>
        <authorList>
            <person name="Bayburt H."/>
            <person name="Choi B.J."/>
            <person name="Kim J.M."/>
            <person name="Choi D.G."/>
            <person name="Jeon C.O."/>
        </authorList>
    </citation>
    <scope>NUCLEOTIDE SEQUENCE [LARGE SCALE GENOMIC DNA]</scope>
    <source>
        <strain evidence="3 4">G1-22</strain>
    </source>
</reference>
<dbReference type="InterPro" id="IPR045865">
    <property type="entry name" value="ACT-like_dom_sf"/>
</dbReference>
<evidence type="ECO:0000256" key="1">
    <source>
        <dbReference type="ARBA" id="ARBA00022801"/>
    </source>
</evidence>
<keyword evidence="1" id="KW-0378">Hydrolase</keyword>
<name>A0ABT5FA80_9GAMM</name>
<accession>A0ABT5FA80</accession>
<dbReference type="EMBL" id="JAQOMS010000002">
    <property type="protein sequence ID" value="MDC2888435.1"/>
    <property type="molecule type" value="Genomic_DNA"/>
</dbReference>
<dbReference type="PROSITE" id="PS51671">
    <property type="entry name" value="ACT"/>
    <property type="match status" value="2"/>
</dbReference>
<dbReference type="CDD" id="cd04900">
    <property type="entry name" value="ACT_UUR-like_1"/>
    <property type="match status" value="1"/>
</dbReference>
<dbReference type="InterPro" id="IPR010043">
    <property type="entry name" value="UTase/UR"/>
</dbReference>
<protein>
    <submittedName>
        <fullName evidence="3">ACT domain-containing protein</fullName>
    </submittedName>
</protein>
<organism evidence="3 4">
    <name type="scientific">Psychrosphaera algicola</name>
    <dbReference type="NCBI Taxonomy" id="3023714"/>
    <lineage>
        <taxon>Bacteria</taxon>
        <taxon>Pseudomonadati</taxon>
        <taxon>Pseudomonadota</taxon>
        <taxon>Gammaproteobacteria</taxon>
        <taxon>Alteromonadales</taxon>
        <taxon>Pseudoalteromonadaceae</taxon>
        <taxon>Psychrosphaera</taxon>
    </lineage>
</organism>
<proteinExistence type="predicted"/>
<dbReference type="PANTHER" id="PTHR47320">
    <property type="entry name" value="BIFUNCTIONAL URIDYLYLTRANSFERASE/URIDYLYL-REMOVING ENZYME"/>
    <property type="match status" value="1"/>
</dbReference>
<keyword evidence="4" id="KW-1185">Reference proteome</keyword>
<dbReference type="Gene3D" id="3.30.70.260">
    <property type="match status" value="1"/>
</dbReference>
<feature type="domain" description="ACT" evidence="2">
    <location>
        <begin position="121"/>
        <end position="190"/>
    </location>
</feature>
<dbReference type="Proteomes" id="UP001528411">
    <property type="component" value="Unassembled WGS sequence"/>
</dbReference>
<comment type="caution">
    <text evidence="3">The sequence shown here is derived from an EMBL/GenBank/DDBJ whole genome shotgun (WGS) entry which is preliminary data.</text>
</comment>
<dbReference type="InterPro" id="IPR002912">
    <property type="entry name" value="ACT_dom"/>
</dbReference>